<dbReference type="GO" id="GO:0005615">
    <property type="term" value="C:extracellular space"/>
    <property type="evidence" value="ECO:0007669"/>
    <property type="project" value="TreeGrafter"/>
</dbReference>
<evidence type="ECO:0000313" key="6">
    <source>
        <dbReference type="EMBL" id="CAG9118158.1"/>
    </source>
</evidence>
<keyword evidence="7" id="KW-1185">Reference proteome</keyword>
<evidence type="ECO:0000256" key="4">
    <source>
        <dbReference type="ARBA" id="ARBA00022729"/>
    </source>
</evidence>
<organism evidence="6 7">
    <name type="scientific">Plutella xylostella</name>
    <name type="common">Diamondback moth</name>
    <name type="synonym">Plutella maculipennis</name>
    <dbReference type="NCBI Taxonomy" id="51655"/>
    <lineage>
        <taxon>Eukaryota</taxon>
        <taxon>Metazoa</taxon>
        <taxon>Ecdysozoa</taxon>
        <taxon>Arthropoda</taxon>
        <taxon>Hexapoda</taxon>
        <taxon>Insecta</taxon>
        <taxon>Pterygota</taxon>
        <taxon>Neoptera</taxon>
        <taxon>Endopterygota</taxon>
        <taxon>Lepidoptera</taxon>
        <taxon>Glossata</taxon>
        <taxon>Ditrysia</taxon>
        <taxon>Yponomeutoidea</taxon>
        <taxon>Plutellidae</taxon>
        <taxon>Plutella</taxon>
    </lineage>
</organism>
<dbReference type="InterPro" id="IPR006170">
    <property type="entry name" value="PBP/GOBP"/>
</dbReference>
<name>A0A8S4EQ03_PLUXY</name>
<evidence type="ECO:0000256" key="3">
    <source>
        <dbReference type="ARBA" id="ARBA00022525"/>
    </source>
</evidence>
<dbReference type="Proteomes" id="UP000653454">
    <property type="component" value="Unassembled WGS sequence"/>
</dbReference>
<dbReference type="SMART" id="SM00708">
    <property type="entry name" value="PhBP"/>
    <property type="match status" value="1"/>
</dbReference>
<evidence type="ECO:0000313" key="7">
    <source>
        <dbReference type="Proteomes" id="UP000653454"/>
    </source>
</evidence>
<dbReference type="EMBL" id="CAJHNJ030000020">
    <property type="protein sequence ID" value="CAG9118158.1"/>
    <property type="molecule type" value="Genomic_DNA"/>
</dbReference>
<protein>
    <submittedName>
        <fullName evidence="6">(diamondback moth) hypothetical protein</fullName>
    </submittedName>
</protein>
<comment type="subcellular location">
    <subcellularLocation>
        <location evidence="1">Secreted</location>
    </subcellularLocation>
</comment>
<sequence>MHYSSLFVIVLVASIIGLCASVKQKKVNLAPDKTARLVQHAIDCVAATGVSPDVLMQFRQGHVGSDDKSQQFVHCLLKRLSLVSKDGHGKTQRVLDLYPDSVDKEGIKKAFDECNKLNGSTPTETSFKVFVCFHKTSPVVIGL</sequence>
<dbReference type="Pfam" id="PF01395">
    <property type="entry name" value="PBP_GOBP"/>
    <property type="match status" value="1"/>
</dbReference>
<dbReference type="InterPro" id="IPR036728">
    <property type="entry name" value="PBP_GOBP_sf"/>
</dbReference>
<dbReference type="PANTHER" id="PTHR11857:SF43">
    <property type="entry name" value="GEO07291P1-RELATED"/>
    <property type="match status" value="1"/>
</dbReference>
<evidence type="ECO:0000256" key="1">
    <source>
        <dbReference type="ARBA" id="ARBA00004613"/>
    </source>
</evidence>
<feature type="signal peptide" evidence="5">
    <location>
        <begin position="1"/>
        <end position="21"/>
    </location>
</feature>
<dbReference type="Gene3D" id="1.10.238.20">
    <property type="entry name" value="Pheromone/general odorant binding protein domain"/>
    <property type="match status" value="1"/>
</dbReference>
<accession>A0A8S4EQ03</accession>
<proteinExistence type="inferred from homology"/>
<dbReference type="SUPFAM" id="SSF47565">
    <property type="entry name" value="Insect pheromone/odorant-binding proteins"/>
    <property type="match status" value="1"/>
</dbReference>
<comment type="caution">
    <text evidence="6">The sequence shown here is derived from an EMBL/GenBank/DDBJ whole genome shotgun (WGS) entry which is preliminary data.</text>
</comment>
<dbReference type="GO" id="GO:0007608">
    <property type="term" value="P:sensory perception of smell"/>
    <property type="evidence" value="ECO:0007669"/>
    <property type="project" value="TreeGrafter"/>
</dbReference>
<dbReference type="CDD" id="cd23992">
    <property type="entry name" value="PBP_GOBP"/>
    <property type="match status" value="1"/>
</dbReference>
<dbReference type="GO" id="GO:0005549">
    <property type="term" value="F:odorant binding"/>
    <property type="evidence" value="ECO:0007669"/>
    <property type="project" value="InterPro"/>
</dbReference>
<evidence type="ECO:0000256" key="5">
    <source>
        <dbReference type="SAM" id="SignalP"/>
    </source>
</evidence>
<dbReference type="PANTHER" id="PTHR11857">
    <property type="entry name" value="ODORANT BINDING PROTEIN-RELATED"/>
    <property type="match status" value="1"/>
</dbReference>
<evidence type="ECO:0000256" key="2">
    <source>
        <dbReference type="ARBA" id="ARBA00008098"/>
    </source>
</evidence>
<gene>
    <name evidence="6" type="ORF">PLXY2_LOCUS6396</name>
</gene>
<feature type="chain" id="PRO_5035724803" evidence="5">
    <location>
        <begin position="22"/>
        <end position="143"/>
    </location>
</feature>
<reference evidence="6" key="1">
    <citation type="submission" date="2020-11" db="EMBL/GenBank/DDBJ databases">
        <authorList>
            <person name="Whiteford S."/>
        </authorList>
    </citation>
    <scope>NUCLEOTIDE SEQUENCE</scope>
</reference>
<comment type="similarity">
    <text evidence="2">Belongs to the PBP/GOBP family.</text>
</comment>
<dbReference type="AlphaFoldDB" id="A0A8S4EQ03"/>
<keyword evidence="3" id="KW-0964">Secreted</keyword>
<keyword evidence="4 5" id="KW-0732">Signal</keyword>